<name>G9WHL4_9LACO</name>
<organism evidence="2 3">
    <name type="scientific">Oenococcus kitaharae DSM 17330</name>
    <dbReference type="NCBI Taxonomy" id="1045004"/>
    <lineage>
        <taxon>Bacteria</taxon>
        <taxon>Bacillati</taxon>
        <taxon>Bacillota</taxon>
        <taxon>Bacilli</taxon>
        <taxon>Lactobacillales</taxon>
        <taxon>Lactobacillaceae</taxon>
        <taxon>Oenococcus</taxon>
    </lineage>
</organism>
<dbReference type="Proteomes" id="UP000004959">
    <property type="component" value="Chromosome"/>
</dbReference>
<keyword evidence="1" id="KW-1133">Transmembrane helix</keyword>
<evidence type="ECO:0000313" key="3">
    <source>
        <dbReference type="Proteomes" id="UP000004959"/>
    </source>
</evidence>
<dbReference type="STRING" id="336988.NT96_04340"/>
<keyword evidence="3" id="KW-1185">Reference proteome</keyword>
<feature type="transmembrane region" description="Helical" evidence="1">
    <location>
        <begin position="97"/>
        <end position="115"/>
    </location>
</feature>
<feature type="transmembrane region" description="Helical" evidence="1">
    <location>
        <begin position="12"/>
        <end position="42"/>
    </location>
</feature>
<accession>G9WHL4</accession>
<keyword evidence="1" id="KW-0472">Membrane</keyword>
<dbReference type="PATRIC" id="fig|1045004.4.peg.230"/>
<comment type="caution">
    <text evidence="2">The sequence shown here is derived from an EMBL/GenBank/DDBJ whole genome shotgun (WGS) entry which is preliminary data.</text>
</comment>
<keyword evidence="1" id="KW-0812">Transmembrane</keyword>
<proteinExistence type="predicted"/>
<dbReference type="OrthoDB" id="2151339at2"/>
<protein>
    <submittedName>
        <fullName evidence="2">Uncharacterized protein</fullName>
    </submittedName>
</protein>
<evidence type="ECO:0000256" key="1">
    <source>
        <dbReference type="SAM" id="Phobius"/>
    </source>
</evidence>
<dbReference type="RefSeq" id="WP_007744569.1">
    <property type="nucleotide sequence ID" value="NZ_CM001398.1"/>
</dbReference>
<dbReference type="AlphaFoldDB" id="G9WHL4"/>
<dbReference type="HOGENOM" id="CLU_062416_0_0_9"/>
<dbReference type="EMBL" id="AFVZ01000001">
    <property type="protein sequence ID" value="EHN58353.1"/>
    <property type="molecule type" value="Genomic_DNA"/>
</dbReference>
<gene>
    <name evidence="2" type="ORF">OKIT_0228</name>
</gene>
<reference evidence="2 3" key="1">
    <citation type="journal article" date="2012" name="PLoS ONE">
        <title>Functional divergence in the genus oenococcus as predicted by genome sequencing of the newly-described species, Oenococcus kitaharae.</title>
        <authorList>
            <person name="Borneman A.R."/>
            <person name="McCarthy J.M."/>
            <person name="Chambers P.J."/>
            <person name="Bartowsky E.J."/>
        </authorList>
    </citation>
    <scope>NUCLEOTIDE SEQUENCE [LARGE SCALE GENOMIC DNA]</scope>
    <source>
        <strain evidence="3">DSM17330</strain>
    </source>
</reference>
<evidence type="ECO:0000313" key="2">
    <source>
        <dbReference type="EMBL" id="EHN58353.1"/>
    </source>
</evidence>
<sequence>MKSFWKIFWWIIGIYVLFNIAASLIGAAMAFVIPAAIIYVIYRQIVKNNRAAKKRALKREKKETGILIYRYDWWKLFPAAAALLPIGFFTARNIGGWPIYTLELTLFIIAGYFLITAFKRWTSLEITDFCLARVDHRYFFRHKIIYEWPRIYYTEVQTEGLNYQLYVATLDGSFTIKQNEVKNIAIPELKKIVDSYIKSGGQAPIDQKQADSQTTDEAQPDDRLDKLTNYVFDNGSAALDKAKEKIDAYFDRTRSAKHSADSSDLSPVAIFKRQSQGRQPFASFTAYGLEPASPRKSGQDDLLLSLISWQNISDIKVDDLKAPSRLELKLQLAGQKAIRLIIGDENSSEMYTSSLSVGKLYTHIQSLKAHSRHISMTV</sequence>
<feature type="transmembrane region" description="Helical" evidence="1">
    <location>
        <begin position="73"/>
        <end position="91"/>
    </location>
</feature>